<gene>
    <name evidence="1" type="ORF">ACFSJH_20660</name>
</gene>
<dbReference type="InterPro" id="IPR010349">
    <property type="entry name" value="Asparaginase_II"/>
</dbReference>
<dbReference type="Pfam" id="PF06089">
    <property type="entry name" value="Asparaginase_II"/>
    <property type="match status" value="1"/>
</dbReference>
<dbReference type="RefSeq" id="WP_377775709.1">
    <property type="nucleotide sequence ID" value="NZ_JBHUHO010000049.1"/>
</dbReference>
<protein>
    <submittedName>
        <fullName evidence="1">Asparaginase</fullName>
    </submittedName>
</protein>
<name>A0ABW4YQU4_9BACL</name>
<evidence type="ECO:0000313" key="1">
    <source>
        <dbReference type="EMBL" id="MFD2118117.1"/>
    </source>
</evidence>
<dbReference type="PANTHER" id="PTHR42110">
    <property type="entry name" value="L-ASPARAGINASE, PUTATIVE (AFU_ORTHOLOGUE AFUA_3G11890)-RELATED"/>
    <property type="match status" value="1"/>
</dbReference>
<dbReference type="Proteomes" id="UP001597362">
    <property type="component" value="Unassembled WGS sequence"/>
</dbReference>
<keyword evidence="2" id="KW-1185">Reference proteome</keyword>
<accession>A0ABW4YQU4</accession>
<evidence type="ECO:0000313" key="2">
    <source>
        <dbReference type="Proteomes" id="UP001597362"/>
    </source>
</evidence>
<dbReference type="PANTHER" id="PTHR42110:SF1">
    <property type="entry name" value="L-ASPARAGINASE, PUTATIVE (AFU_ORTHOLOGUE AFUA_3G11890)-RELATED"/>
    <property type="match status" value="1"/>
</dbReference>
<proteinExistence type="predicted"/>
<dbReference type="EMBL" id="JBHUHO010000049">
    <property type="protein sequence ID" value="MFD2118117.1"/>
    <property type="molecule type" value="Genomic_DNA"/>
</dbReference>
<sequence>MMTDQLSTSEKLIEEWRGNMVECEYWGHVCVISDTGQVQYAVGDPHYRTYLRSSAKPIQAIPSFVHGVGDKFGWTGKEQAITTASHRSEAFHVDVLQSMLDKLGINESDLICHSTYPLNVAARDVLVKEGKPERRLYHNCSGKHLGMLGLCLDKGYPLQGYDQIDHPAQQEVLATLAMMAEYPQEDIGIAIDGCGLPVFALPLSHLAKAYLKMACPDVIEDSNTRAAVEKMTKLMNEHYEMVAGTNMICSALLRDDNLVAKGGAKGVYAIGLRHERMAIALKVMDGSEEKWPMIVASILEQIGYEGTDTIERLYQLCPKQFMNGNDTIVGENRPVFTLEASV</sequence>
<reference evidence="2" key="1">
    <citation type="journal article" date="2019" name="Int. J. Syst. Evol. Microbiol.">
        <title>The Global Catalogue of Microorganisms (GCM) 10K type strain sequencing project: providing services to taxonomists for standard genome sequencing and annotation.</title>
        <authorList>
            <consortium name="The Broad Institute Genomics Platform"/>
            <consortium name="The Broad Institute Genome Sequencing Center for Infectious Disease"/>
            <person name="Wu L."/>
            <person name="Ma J."/>
        </authorList>
    </citation>
    <scope>NUCLEOTIDE SEQUENCE [LARGE SCALE GENOMIC DNA]</scope>
    <source>
        <strain evidence="2">GH52</strain>
    </source>
</reference>
<organism evidence="1 2">
    <name type="scientific">Paenibacillus yanchengensis</name>
    <dbReference type="NCBI Taxonomy" id="2035833"/>
    <lineage>
        <taxon>Bacteria</taxon>
        <taxon>Bacillati</taxon>
        <taxon>Bacillota</taxon>
        <taxon>Bacilli</taxon>
        <taxon>Bacillales</taxon>
        <taxon>Paenibacillaceae</taxon>
        <taxon>Paenibacillus</taxon>
    </lineage>
</organism>
<comment type="caution">
    <text evidence="1">The sequence shown here is derived from an EMBL/GenBank/DDBJ whole genome shotgun (WGS) entry which is preliminary data.</text>
</comment>